<dbReference type="Proteomes" id="UP001431634">
    <property type="component" value="Unassembled WGS sequence"/>
</dbReference>
<evidence type="ECO:0008006" key="3">
    <source>
        <dbReference type="Google" id="ProtNLM"/>
    </source>
</evidence>
<evidence type="ECO:0000313" key="2">
    <source>
        <dbReference type="Proteomes" id="UP001431634"/>
    </source>
</evidence>
<protein>
    <recommendedName>
        <fullName evidence="3">Transcriptional regulator</fullName>
    </recommendedName>
</protein>
<dbReference type="EMBL" id="JASBAO010000001">
    <property type="protein sequence ID" value="MDI2089901.1"/>
    <property type="molecule type" value="Genomic_DNA"/>
</dbReference>
<keyword evidence="2" id="KW-1185">Reference proteome</keyword>
<organism evidence="1 2">
    <name type="scientific">Commensalibacter oyaizuii</name>
    <dbReference type="NCBI Taxonomy" id="3043873"/>
    <lineage>
        <taxon>Bacteria</taxon>
        <taxon>Pseudomonadati</taxon>
        <taxon>Pseudomonadota</taxon>
        <taxon>Alphaproteobacteria</taxon>
        <taxon>Acetobacterales</taxon>
        <taxon>Acetobacteraceae</taxon>
    </lineage>
</organism>
<reference evidence="1" key="1">
    <citation type="submission" date="2023-05" db="EMBL/GenBank/DDBJ databases">
        <title>Whole genome sequence of Commensalibacter sp.</title>
        <authorList>
            <person name="Charoenyingcharoen P."/>
            <person name="Yukphan P."/>
        </authorList>
    </citation>
    <scope>NUCLEOTIDE SEQUENCE</scope>
    <source>
        <strain evidence="1">TBRC 16381</strain>
    </source>
</reference>
<dbReference type="RefSeq" id="WP_281447067.1">
    <property type="nucleotide sequence ID" value="NZ_JASBAO010000001.1"/>
</dbReference>
<name>A0ABT6PYG2_9PROT</name>
<comment type="caution">
    <text evidence="1">The sequence shown here is derived from an EMBL/GenBank/DDBJ whole genome shotgun (WGS) entry which is preliminary data.</text>
</comment>
<proteinExistence type="predicted"/>
<gene>
    <name evidence="1" type="ORF">QJV27_00665</name>
</gene>
<sequence>MVQSKNIDMEIPEADDVISDSFNAIDPSEQRLEKALSCIEEFLIEHNNKENEQSSLQQKEIVLANLDMLIARVQDVLSKVSEADINNLGYDSFSTEQK</sequence>
<accession>A0ABT6PYG2</accession>
<evidence type="ECO:0000313" key="1">
    <source>
        <dbReference type="EMBL" id="MDI2089901.1"/>
    </source>
</evidence>